<organism evidence="2 3">
    <name type="scientific">Lutibacter agarilyticus</name>
    <dbReference type="NCBI Taxonomy" id="1109740"/>
    <lineage>
        <taxon>Bacteria</taxon>
        <taxon>Pseudomonadati</taxon>
        <taxon>Bacteroidota</taxon>
        <taxon>Flavobacteriia</taxon>
        <taxon>Flavobacteriales</taxon>
        <taxon>Flavobacteriaceae</taxon>
        <taxon>Lutibacter</taxon>
    </lineage>
</organism>
<dbReference type="EMBL" id="FZNT01000005">
    <property type="protein sequence ID" value="SNR57109.1"/>
    <property type="molecule type" value="Genomic_DNA"/>
</dbReference>
<evidence type="ECO:0000313" key="2">
    <source>
        <dbReference type="EMBL" id="SNR57109.1"/>
    </source>
</evidence>
<dbReference type="RefSeq" id="WP_089381744.1">
    <property type="nucleotide sequence ID" value="NZ_FZNT01000005.1"/>
</dbReference>
<dbReference type="AlphaFoldDB" id="A0A238XGS1"/>
<dbReference type="Gene3D" id="2.40.128.410">
    <property type="match status" value="1"/>
</dbReference>
<dbReference type="Proteomes" id="UP000198384">
    <property type="component" value="Unassembled WGS sequence"/>
</dbReference>
<feature type="signal peptide" evidence="1">
    <location>
        <begin position="1"/>
        <end position="20"/>
    </location>
</feature>
<keyword evidence="1" id="KW-0732">Signal</keyword>
<protein>
    <recommendedName>
        <fullName evidence="4">DUF4251 domain-containing protein</fullName>
    </recommendedName>
</protein>
<evidence type="ECO:0000313" key="3">
    <source>
        <dbReference type="Proteomes" id="UP000198384"/>
    </source>
</evidence>
<evidence type="ECO:0000256" key="1">
    <source>
        <dbReference type="SAM" id="SignalP"/>
    </source>
</evidence>
<feature type="chain" id="PRO_5013054077" description="DUF4251 domain-containing protein" evidence="1">
    <location>
        <begin position="21"/>
        <end position="171"/>
    </location>
</feature>
<gene>
    <name evidence="2" type="ORF">SAMN06265371_105256</name>
</gene>
<accession>A0A238XGS1</accession>
<keyword evidence="3" id="KW-1185">Reference proteome</keyword>
<dbReference type="Pfam" id="PF14059">
    <property type="entry name" value="DUF4251"/>
    <property type="match status" value="1"/>
</dbReference>
<dbReference type="InterPro" id="IPR025347">
    <property type="entry name" value="DUF4251"/>
</dbReference>
<evidence type="ECO:0008006" key="4">
    <source>
        <dbReference type="Google" id="ProtNLM"/>
    </source>
</evidence>
<name>A0A238XGS1_9FLAO</name>
<sequence>MNKLFLLLLMTLFFVSPSIAQTKKELKAAKKQEEYISTKELINSKQYEFTGEWATSSKGRRINLMSNPTYMKIDNTTGDGYLPFFGTGFSGSAYNGGGIEFKNELENYTVTFNDKKQEVSIKFKVKGESDYYDVIVRVFAGGNTSITITSNNRSVMNYSGKTIALEKKEAK</sequence>
<dbReference type="OrthoDB" id="1097715at2"/>
<proteinExistence type="predicted"/>
<reference evidence="2 3" key="1">
    <citation type="submission" date="2017-06" db="EMBL/GenBank/DDBJ databases">
        <authorList>
            <person name="Kim H.J."/>
            <person name="Triplett B.A."/>
        </authorList>
    </citation>
    <scope>NUCLEOTIDE SEQUENCE [LARGE SCALE GENOMIC DNA]</scope>
    <source>
        <strain evidence="2 3">DSM 29150</strain>
    </source>
</reference>